<comment type="caution">
    <text evidence="2">The sequence shown here is derived from an EMBL/GenBank/DDBJ whole genome shotgun (WGS) entry which is preliminary data.</text>
</comment>
<gene>
    <name evidence="2" type="ORF">ISP17_07265</name>
</gene>
<dbReference type="EMBL" id="JADIKM010000002">
    <property type="protein sequence ID" value="MFK2903757.1"/>
    <property type="molecule type" value="Genomic_DNA"/>
</dbReference>
<feature type="domain" description="N-acetyltransferase" evidence="1">
    <location>
        <begin position="45"/>
        <end position="200"/>
    </location>
</feature>
<dbReference type="SUPFAM" id="SSF55729">
    <property type="entry name" value="Acyl-CoA N-acyltransferases (Nat)"/>
    <property type="match status" value="1"/>
</dbReference>
<organism evidence="2 3">
    <name type="scientific">Dyella ginsengisoli</name>
    <dbReference type="NCBI Taxonomy" id="363848"/>
    <lineage>
        <taxon>Bacteria</taxon>
        <taxon>Pseudomonadati</taxon>
        <taxon>Pseudomonadota</taxon>
        <taxon>Gammaproteobacteria</taxon>
        <taxon>Lysobacterales</taxon>
        <taxon>Rhodanobacteraceae</taxon>
        <taxon>Dyella</taxon>
    </lineage>
</organism>
<dbReference type="InterPro" id="IPR000182">
    <property type="entry name" value="GNAT_dom"/>
</dbReference>
<dbReference type="InterPro" id="IPR016181">
    <property type="entry name" value="Acyl_CoA_acyltransferase"/>
</dbReference>
<protein>
    <submittedName>
        <fullName evidence="2">GNAT family N-acetyltransferase</fullName>
    </submittedName>
</protein>
<proteinExistence type="predicted"/>
<name>A0ABW8JVE0_9GAMM</name>
<dbReference type="Gene3D" id="3.40.630.30">
    <property type="match status" value="1"/>
</dbReference>
<dbReference type="Proteomes" id="UP001620460">
    <property type="component" value="Unassembled WGS sequence"/>
</dbReference>
<evidence type="ECO:0000313" key="3">
    <source>
        <dbReference type="Proteomes" id="UP001620460"/>
    </source>
</evidence>
<dbReference type="PROSITE" id="PS51186">
    <property type="entry name" value="GNAT"/>
    <property type="match status" value="1"/>
</dbReference>
<keyword evidence="3" id="KW-1185">Reference proteome</keyword>
<sequence length="200" mass="22415">MLPTTLAAALGAMPPRSAERFAPRLAGGTPASHGEPVRTHDGRSLFLRGIRPDDVAALQRCFTRLSPEDIRRRFLHAMSELPDSMAHRLCNINPALETAFVLMDESVEPAEMRGVGRIYVDESADSAEFSVLVEHDWSRRGLGALLMQRLVDDCRRRGLHEIWGYVLMENRPMLELCKELGFQRRPAIDEPGTAQISLKL</sequence>
<accession>A0ABW8JVE0</accession>
<evidence type="ECO:0000259" key="1">
    <source>
        <dbReference type="PROSITE" id="PS51186"/>
    </source>
</evidence>
<evidence type="ECO:0000313" key="2">
    <source>
        <dbReference type="EMBL" id="MFK2903757.1"/>
    </source>
</evidence>
<reference evidence="2 3" key="1">
    <citation type="submission" date="2020-10" db="EMBL/GenBank/DDBJ databases">
        <title>Phylogeny of dyella-like bacteria.</title>
        <authorList>
            <person name="Fu J."/>
        </authorList>
    </citation>
    <scope>NUCLEOTIDE SEQUENCE [LARGE SCALE GENOMIC DNA]</scope>
    <source>
        <strain evidence="2 3">Gsoil3046</strain>
    </source>
</reference>
<dbReference type="Pfam" id="PF00583">
    <property type="entry name" value="Acetyltransf_1"/>
    <property type="match status" value="1"/>
</dbReference>